<evidence type="ECO:0000256" key="7">
    <source>
        <dbReference type="SAM" id="MobiDB-lite"/>
    </source>
</evidence>
<dbReference type="InterPro" id="IPR003593">
    <property type="entry name" value="AAA+_ATPase"/>
</dbReference>
<evidence type="ECO:0000313" key="10">
    <source>
        <dbReference type="EMBL" id="CAF3832467.1"/>
    </source>
</evidence>
<dbReference type="InterPro" id="IPR027417">
    <property type="entry name" value="P-loop_NTPase"/>
</dbReference>
<evidence type="ECO:0000256" key="1">
    <source>
        <dbReference type="ARBA" id="ARBA00004141"/>
    </source>
</evidence>
<dbReference type="PANTHER" id="PTHR24222:SF76">
    <property type="entry name" value="MYCOBACTIN IMPORT ATP-BINDING_PERMEASE PROTEIN IRTB"/>
    <property type="match status" value="1"/>
</dbReference>
<keyword evidence="4" id="KW-0067">ATP-binding</keyword>
<dbReference type="GO" id="GO:0005524">
    <property type="term" value="F:ATP binding"/>
    <property type="evidence" value="ECO:0007669"/>
    <property type="project" value="UniProtKB-KW"/>
</dbReference>
<feature type="region of interest" description="Disordered" evidence="7">
    <location>
        <begin position="177"/>
        <end position="199"/>
    </location>
</feature>
<accession>A0A8S2E745</accession>
<keyword evidence="3" id="KW-0547">Nucleotide-binding</keyword>
<dbReference type="PROSITE" id="PS50893">
    <property type="entry name" value="ABC_TRANSPORTER_2"/>
    <property type="match status" value="1"/>
</dbReference>
<protein>
    <recommendedName>
        <fullName evidence="8">ABC transporter domain-containing protein</fullName>
    </recommendedName>
</protein>
<dbReference type="GO" id="GO:0005886">
    <property type="term" value="C:plasma membrane"/>
    <property type="evidence" value="ECO:0007669"/>
    <property type="project" value="TreeGrafter"/>
</dbReference>
<feature type="domain" description="ABC transporter" evidence="8">
    <location>
        <begin position="42"/>
        <end position="264"/>
    </location>
</feature>
<dbReference type="EMBL" id="CAJOBA010008604">
    <property type="protein sequence ID" value="CAF3832467.1"/>
    <property type="molecule type" value="Genomic_DNA"/>
</dbReference>
<evidence type="ECO:0000313" key="11">
    <source>
        <dbReference type="Proteomes" id="UP000677228"/>
    </source>
</evidence>
<evidence type="ECO:0000256" key="4">
    <source>
        <dbReference type="ARBA" id="ARBA00022840"/>
    </source>
</evidence>
<evidence type="ECO:0000256" key="5">
    <source>
        <dbReference type="ARBA" id="ARBA00022989"/>
    </source>
</evidence>
<dbReference type="InterPro" id="IPR003439">
    <property type="entry name" value="ABC_transporter-like_ATP-bd"/>
</dbReference>
<keyword evidence="6" id="KW-0472">Membrane</keyword>
<dbReference type="Proteomes" id="UP000682733">
    <property type="component" value="Unassembled WGS sequence"/>
</dbReference>
<reference evidence="9" key="1">
    <citation type="submission" date="2021-02" db="EMBL/GenBank/DDBJ databases">
        <authorList>
            <person name="Nowell W R."/>
        </authorList>
    </citation>
    <scope>NUCLEOTIDE SEQUENCE</scope>
</reference>
<dbReference type="InterPro" id="IPR039421">
    <property type="entry name" value="Type_1_exporter"/>
</dbReference>
<dbReference type="GO" id="GO:0042626">
    <property type="term" value="F:ATPase-coupled transmembrane transporter activity"/>
    <property type="evidence" value="ECO:0007669"/>
    <property type="project" value="TreeGrafter"/>
</dbReference>
<dbReference type="Pfam" id="PF00005">
    <property type="entry name" value="ABC_tran"/>
    <property type="match status" value="1"/>
</dbReference>
<evidence type="ECO:0000256" key="6">
    <source>
        <dbReference type="ARBA" id="ARBA00023136"/>
    </source>
</evidence>
<name>A0A8S2E745_9BILA</name>
<keyword evidence="2" id="KW-0812">Transmembrane</keyword>
<proteinExistence type="predicted"/>
<dbReference type="InterPro" id="IPR036640">
    <property type="entry name" value="ABC1_TM_sf"/>
</dbReference>
<comment type="subcellular location">
    <subcellularLocation>
        <location evidence="1">Membrane</location>
        <topology evidence="1">Multi-pass membrane protein</topology>
    </subcellularLocation>
</comment>
<feature type="compositionally biased region" description="Polar residues" evidence="7">
    <location>
        <begin position="177"/>
        <end position="195"/>
    </location>
</feature>
<dbReference type="Gene3D" id="1.20.1560.10">
    <property type="entry name" value="ABC transporter type 1, transmembrane domain"/>
    <property type="match status" value="1"/>
</dbReference>
<dbReference type="Proteomes" id="UP000677228">
    <property type="component" value="Unassembled WGS sequence"/>
</dbReference>
<dbReference type="SMART" id="SM00382">
    <property type="entry name" value="AAA"/>
    <property type="match status" value="1"/>
</dbReference>
<dbReference type="SUPFAM" id="SSF52540">
    <property type="entry name" value="P-loop containing nucleoside triphosphate hydrolases"/>
    <property type="match status" value="1"/>
</dbReference>
<keyword evidence="5" id="KW-1133">Transmembrane helix</keyword>
<sequence>MVPSFGMAKSSALKVLKLSERRSEINPNDESGLILPQVLGNIEFKNVHFSYQAGPDSEVFDNFSLKCVAGGITVLVGPPESGKSTAIALLQRFYDPVKGSVSLDGHDLKTLNIQWLRSLIGVVQQEPVLFNTSVRENIAYGDNSRFVPQEEIEASAKRSNIHDFIKSLPQGYDTSCGTMENQFSSGQKQRSSHTSALDKKTEQIVQDGLHKALSGTTCLTIAHRLSTIQTSDKIVVVHRGKVTEESEMSATKLDPNDIFEIHGSIPMAVFPEA</sequence>
<gene>
    <name evidence="9" type="ORF">OVA965_LOCUS17737</name>
    <name evidence="10" type="ORF">TMI583_LOCUS17748</name>
</gene>
<evidence type="ECO:0000256" key="3">
    <source>
        <dbReference type="ARBA" id="ARBA00022741"/>
    </source>
</evidence>
<dbReference type="EMBL" id="CAJNOK010008589">
    <property type="protein sequence ID" value="CAF1067662.1"/>
    <property type="molecule type" value="Genomic_DNA"/>
</dbReference>
<organism evidence="9 11">
    <name type="scientific">Didymodactylos carnosus</name>
    <dbReference type="NCBI Taxonomy" id="1234261"/>
    <lineage>
        <taxon>Eukaryota</taxon>
        <taxon>Metazoa</taxon>
        <taxon>Spiralia</taxon>
        <taxon>Gnathifera</taxon>
        <taxon>Rotifera</taxon>
        <taxon>Eurotatoria</taxon>
        <taxon>Bdelloidea</taxon>
        <taxon>Philodinida</taxon>
        <taxon>Philodinidae</taxon>
        <taxon>Didymodactylos</taxon>
    </lineage>
</organism>
<evidence type="ECO:0000259" key="8">
    <source>
        <dbReference type="PROSITE" id="PS50893"/>
    </source>
</evidence>
<evidence type="ECO:0000313" key="9">
    <source>
        <dbReference type="EMBL" id="CAF1067662.1"/>
    </source>
</evidence>
<dbReference type="AlphaFoldDB" id="A0A8S2E745"/>
<dbReference type="Gene3D" id="3.40.50.300">
    <property type="entry name" value="P-loop containing nucleotide triphosphate hydrolases"/>
    <property type="match status" value="1"/>
</dbReference>
<dbReference type="GO" id="GO:0016887">
    <property type="term" value="F:ATP hydrolysis activity"/>
    <property type="evidence" value="ECO:0007669"/>
    <property type="project" value="InterPro"/>
</dbReference>
<comment type="caution">
    <text evidence="9">The sequence shown here is derived from an EMBL/GenBank/DDBJ whole genome shotgun (WGS) entry which is preliminary data.</text>
</comment>
<dbReference type="PANTHER" id="PTHR24222">
    <property type="entry name" value="ABC TRANSPORTER B FAMILY"/>
    <property type="match status" value="1"/>
</dbReference>
<evidence type="ECO:0000256" key="2">
    <source>
        <dbReference type="ARBA" id="ARBA00022692"/>
    </source>
</evidence>